<feature type="modified residue" description="4-aspartylphosphate" evidence="1">
    <location>
        <position position="61"/>
    </location>
</feature>
<dbReference type="SMART" id="SM00052">
    <property type="entry name" value="EAL"/>
    <property type="match status" value="1"/>
</dbReference>
<feature type="domain" description="EAL" evidence="3">
    <location>
        <begin position="313"/>
        <end position="567"/>
    </location>
</feature>
<dbReference type="SMART" id="SM00267">
    <property type="entry name" value="GGDEF"/>
    <property type="match status" value="1"/>
</dbReference>
<keyword evidence="6" id="KW-1185">Reference proteome</keyword>
<dbReference type="SUPFAM" id="SSF141868">
    <property type="entry name" value="EAL domain-like"/>
    <property type="match status" value="1"/>
</dbReference>
<protein>
    <submittedName>
        <fullName evidence="5">EAL domain-containing protein</fullName>
    </submittedName>
</protein>
<accession>A0A7X4KL93</accession>
<comment type="caution">
    <text evidence="5">The sequence shown here is derived from an EMBL/GenBank/DDBJ whole genome shotgun (WGS) entry which is preliminary data.</text>
</comment>
<proteinExistence type="predicted"/>
<dbReference type="FunFam" id="3.20.20.450:FF:000001">
    <property type="entry name" value="Cyclic di-GMP phosphodiesterase yahA"/>
    <property type="match status" value="1"/>
</dbReference>
<dbReference type="CDD" id="cd17551">
    <property type="entry name" value="REC_RpfG-like"/>
    <property type="match status" value="1"/>
</dbReference>
<dbReference type="SMART" id="SM00448">
    <property type="entry name" value="REC"/>
    <property type="match status" value="2"/>
</dbReference>
<dbReference type="PANTHER" id="PTHR44757">
    <property type="entry name" value="DIGUANYLATE CYCLASE DGCP"/>
    <property type="match status" value="1"/>
</dbReference>
<dbReference type="Pfam" id="PF00990">
    <property type="entry name" value="GGDEF"/>
    <property type="match status" value="1"/>
</dbReference>
<evidence type="ECO:0000313" key="6">
    <source>
        <dbReference type="Proteomes" id="UP000450676"/>
    </source>
</evidence>
<evidence type="ECO:0000259" key="3">
    <source>
        <dbReference type="PROSITE" id="PS50883"/>
    </source>
</evidence>
<feature type="domain" description="Response regulatory" evidence="2">
    <location>
        <begin position="581"/>
        <end position="696"/>
    </location>
</feature>
<evidence type="ECO:0000256" key="1">
    <source>
        <dbReference type="PROSITE-ProRule" id="PRU00169"/>
    </source>
</evidence>
<sequence>MASLSELQQAGILIVDDRPANVLLLKAMLEYAGYTRVASTNDPREVVALHRLHRYDLILLDLNMPFMNGFEVLAGLKEVEAGEYLPVLAVTAAPEHKQRALDAGVMDFVCKPFDHGEILARIRNLLEVRLLYTGTRDQGARLACYDALTGLPNRALFQRSLEQMLAAIGGRASAVLMLDLDGFARVNDTLGHAAGDGLLSQFAQRLQQAAPAGSVVSRFGNDEFAIALGGLATPLDAQQVAEQVRHCCTQPFQLAQGEARLTTSIGIALHPADAADAATLMKYASTALHHAKQGGEGNCRFFTDAMDVQAQRRFEFERALRQAVVNGEFELYYQPKVDVASGRMAGAEALLRWNRPGHGAVAPSAFIPLLEETGLIVEVGAWIIDTACRQIALWSARPEGPVPVAVNVASRQFSDNQLQHTVAEAIAAHGIAPGLLSLEVTESALMDDTERTATSLAALRTMGVKVAIDDFGTGYSSLAYLKRFPVDVLKIDIAFIREVTVDPGAAALVDAIIAMAHSLGLEVVAEGVETEAQLAYLARRRCDQIQGYVFSRPLPAMQFQHLLLSAAGLPAPAAGGAPVRTLLLIDDEAHVLSALQRLLRQDGYRVLTANGAAQAFEMLARHEVQLVMCDQRMEEMSGTELLDKIKGMYPDTFRIILSGYTDLATIMDSINRGSLYRFYTKPWDNNMLRENIRAAFRHYWQLHGLSSAGDALCA</sequence>
<dbReference type="PROSITE" id="PS50883">
    <property type="entry name" value="EAL"/>
    <property type="match status" value="1"/>
</dbReference>
<dbReference type="Pfam" id="PF00072">
    <property type="entry name" value="Response_reg"/>
    <property type="match status" value="2"/>
</dbReference>
<feature type="domain" description="GGDEF" evidence="4">
    <location>
        <begin position="171"/>
        <end position="304"/>
    </location>
</feature>
<dbReference type="Pfam" id="PF00563">
    <property type="entry name" value="EAL"/>
    <property type="match status" value="1"/>
</dbReference>
<keyword evidence="1" id="KW-0597">Phosphoprotein</keyword>
<organism evidence="5 6">
    <name type="scientific">Pseudoduganella aquatica</name>
    <dbReference type="NCBI Taxonomy" id="2660641"/>
    <lineage>
        <taxon>Bacteria</taxon>
        <taxon>Pseudomonadati</taxon>
        <taxon>Pseudomonadota</taxon>
        <taxon>Betaproteobacteria</taxon>
        <taxon>Burkholderiales</taxon>
        <taxon>Oxalobacteraceae</taxon>
        <taxon>Telluria group</taxon>
        <taxon>Pseudoduganella</taxon>
    </lineage>
</organism>
<dbReference type="PROSITE" id="PS50110">
    <property type="entry name" value="RESPONSE_REGULATORY"/>
    <property type="match status" value="2"/>
</dbReference>
<dbReference type="NCBIfam" id="TIGR00254">
    <property type="entry name" value="GGDEF"/>
    <property type="match status" value="1"/>
</dbReference>
<dbReference type="InterPro" id="IPR029787">
    <property type="entry name" value="Nucleotide_cyclase"/>
</dbReference>
<evidence type="ECO:0000259" key="2">
    <source>
        <dbReference type="PROSITE" id="PS50110"/>
    </source>
</evidence>
<dbReference type="EMBL" id="WWCU01000003">
    <property type="protein sequence ID" value="MYN06535.1"/>
    <property type="molecule type" value="Genomic_DNA"/>
</dbReference>
<feature type="modified residue" description="4-aspartylphosphate" evidence="1">
    <location>
        <position position="630"/>
    </location>
</feature>
<dbReference type="InterPro" id="IPR000160">
    <property type="entry name" value="GGDEF_dom"/>
</dbReference>
<feature type="domain" description="Response regulatory" evidence="2">
    <location>
        <begin position="11"/>
        <end position="126"/>
    </location>
</feature>
<dbReference type="CDD" id="cd01948">
    <property type="entry name" value="EAL"/>
    <property type="match status" value="1"/>
</dbReference>
<dbReference type="Gene3D" id="3.40.50.2300">
    <property type="match status" value="2"/>
</dbReference>
<gene>
    <name evidence="5" type="ORF">GTP77_04210</name>
</gene>
<dbReference type="InterPro" id="IPR001633">
    <property type="entry name" value="EAL_dom"/>
</dbReference>
<dbReference type="InterPro" id="IPR035919">
    <property type="entry name" value="EAL_sf"/>
</dbReference>
<dbReference type="PANTHER" id="PTHR44757:SF2">
    <property type="entry name" value="BIOFILM ARCHITECTURE MAINTENANCE PROTEIN MBAA"/>
    <property type="match status" value="1"/>
</dbReference>
<evidence type="ECO:0000259" key="4">
    <source>
        <dbReference type="PROSITE" id="PS50887"/>
    </source>
</evidence>
<dbReference type="GO" id="GO:0000160">
    <property type="term" value="P:phosphorelay signal transduction system"/>
    <property type="evidence" value="ECO:0007669"/>
    <property type="project" value="InterPro"/>
</dbReference>
<name>A0A7X4KL93_9BURK</name>
<dbReference type="AlphaFoldDB" id="A0A7X4KL93"/>
<dbReference type="Proteomes" id="UP000450676">
    <property type="component" value="Unassembled WGS sequence"/>
</dbReference>
<dbReference type="InterPro" id="IPR043128">
    <property type="entry name" value="Rev_trsase/Diguanyl_cyclase"/>
</dbReference>
<dbReference type="CDD" id="cd01949">
    <property type="entry name" value="GGDEF"/>
    <property type="match status" value="1"/>
</dbReference>
<evidence type="ECO:0000313" key="5">
    <source>
        <dbReference type="EMBL" id="MYN06535.1"/>
    </source>
</evidence>
<dbReference type="SUPFAM" id="SSF52172">
    <property type="entry name" value="CheY-like"/>
    <property type="match status" value="2"/>
</dbReference>
<dbReference type="InterPro" id="IPR052155">
    <property type="entry name" value="Biofilm_reg_signaling"/>
</dbReference>
<dbReference type="Gene3D" id="3.20.20.450">
    <property type="entry name" value="EAL domain"/>
    <property type="match status" value="1"/>
</dbReference>
<reference evidence="5 6" key="1">
    <citation type="submission" date="2019-12" db="EMBL/GenBank/DDBJ databases">
        <title>Novel species isolated from a subtropical stream in China.</title>
        <authorList>
            <person name="Lu H."/>
        </authorList>
    </citation>
    <scope>NUCLEOTIDE SEQUENCE [LARGE SCALE GENOMIC DNA]</scope>
    <source>
        <strain evidence="5 6">FT127W</strain>
    </source>
</reference>
<dbReference type="CDD" id="cd17569">
    <property type="entry name" value="REC_HupR-like"/>
    <property type="match status" value="1"/>
</dbReference>
<dbReference type="SUPFAM" id="SSF55073">
    <property type="entry name" value="Nucleotide cyclase"/>
    <property type="match status" value="1"/>
</dbReference>
<dbReference type="PROSITE" id="PS50887">
    <property type="entry name" value="GGDEF"/>
    <property type="match status" value="1"/>
</dbReference>
<dbReference type="Gene3D" id="3.30.70.270">
    <property type="match status" value="1"/>
</dbReference>
<dbReference type="RefSeq" id="WP_161070923.1">
    <property type="nucleotide sequence ID" value="NZ_CP086370.1"/>
</dbReference>
<dbReference type="InterPro" id="IPR001789">
    <property type="entry name" value="Sig_transdc_resp-reg_receiver"/>
</dbReference>
<dbReference type="InterPro" id="IPR011006">
    <property type="entry name" value="CheY-like_superfamily"/>
</dbReference>